<dbReference type="KEGG" id="pta:HPL003_13420"/>
<evidence type="ECO:0000313" key="2">
    <source>
        <dbReference type="Proteomes" id="UP000005876"/>
    </source>
</evidence>
<reference evidence="2" key="1">
    <citation type="submission" date="2011-11" db="EMBL/GenBank/DDBJ databases">
        <title>Complete sequence of Paenibacillus terrae HPL-003.</title>
        <authorList>
            <person name="Shin S.H."/>
            <person name="Kim S."/>
            <person name="Kim J.Y."/>
        </authorList>
    </citation>
    <scope>NUCLEOTIDE SEQUENCE [LARGE SCALE GENOMIC DNA]</scope>
    <source>
        <strain evidence="2">HPL-003</strain>
    </source>
</reference>
<dbReference type="HOGENOM" id="CLU_2247372_0_0_9"/>
<name>G7VXJ3_PAETH</name>
<dbReference type="AlphaFoldDB" id="G7VXJ3"/>
<gene>
    <name evidence="1" type="ordered locus">HPL003_13420</name>
</gene>
<organism evidence="1 2">
    <name type="scientific">Paenibacillus terrae (strain HPL-003)</name>
    <dbReference type="NCBI Taxonomy" id="985665"/>
    <lineage>
        <taxon>Bacteria</taxon>
        <taxon>Bacillati</taxon>
        <taxon>Bacillota</taxon>
        <taxon>Bacilli</taxon>
        <taxon>Bacillales</taxon>
        <taxon>Paenibacillaceae</taxon>
        <taxon>Paenibacillus</taxon>
    </lineage>
</organism>
<dbReference type="EMBL" id="CP003107">
    <property type="protein sequence ID" value="AET59435.1"/>
    <property type="molecule type" value="Genomic_DNA"/>
</dbReference>
<reference key="2">
    <citation type="submission" date="2011-11" db="EMBL/GenBank/DDBJ databases">
        <authorList>
            <person name="Shin S.H."/>
            <person name="Kim S."/>
            <person name="Kim J.Y."/>
        </authorList>
    </citation>
    <scope>NUCLEOTIDE SEQUENCE</scope>
    <source>
        <strain>HPL-003</strain>
    </source>
</reference>
<protein>
    <submittedName>
        <fullName evidence="1">Uncharacterized protein</fullName>
    </submittedName>
</protein>
<dbReference type="Proteomes" id="UP000005876">
    <property type="component" value="Chromosome"/>
</dbReference>
<reference evidence="1 2" key="3">
    <citation type="journal article" date="2012" name="J. Bacteriol.">
        <title>Genome Sequence of Paenibacillus terrae HPL-003, a Xylanase-Producing Bacterium Isolated from Soil Found in Forest Residue.</title>
        <authorList>
            <person name="Shin S.H."/>
            <person name="Kim S."/>
            <person name="Kim J.Y."/>
            <person name="Song H.Y."/>
            <person name="Cho S.J."/>
            <person name="Kim D.R."/>
            <person name="Lee K.I."/>
            <person name="Lim H.K."/>
            <person name="Park N.J."/>
            <person name="Hwang I.T."/>
            <person name="Yang K.S."/>
        </authorList>
    </citation>
    <scope>NUCLEOTIDE SEQUENCE [LARGE SCALE GENOMIC DNA]</scope>
    <source>
        <strain evidence="1 2">HPL-003</strain>
    </source>
</reference>
<evidence type="ECO:0000313" key="1">
    <source>
        <dbReference type="EMBL" id="AET59435.1"/>
    </source>
</evidence>
<sequence length="104" mass="12191">MDYISLNESFSSLQELPPSPLLLHVHEILNTEDADTKIAINIADKPNFFSLLLVTTNAKENYWNAHLFYMDQVERNNNLYRYHTFSINESIYLHNCLSELFKGH</sequence>
<proteinExistence type="predicted"/>
<accession>G7VXJ3</accession>